<dbReference type="EnsemblMetazoa" id="XM_038200318.1">
    <property type="protein sequence ID" value="XP_038056246.1"/>
    <property type="gene ID" value="LOC119728188"/>
</dbReference>
<protein>
    <recommendedName>
        <fullName evidence="2">BHLH domain-containing protein</fullName>
    </recommendedName>
</protein>
<evidence type="ECO:0000313" key="3">
    <source>
        <dbReference type="EnsemblMetazoa" id="XP_038056246.1"/>
    </source>
</evidence>
<accession>A0A913ZYV2</accession>
<feature type="compositionally biased region" description="Polar residues" evidence="1">
    <location>
        <begin position="208"/>
        <end position="218"/>
    </location>
</feature>
<organism evidence="3 4">
    <name type="scientific">Patiria miniata</name>
    <name type="common">Bat star</name>
    <name type="synonym">Asterina miniata</name>
    <dbReference type="NCBI Taxonomy" id="46514"/>
    <lineage>
        <taxon>Eukaryota</taxon>
        <taxon>Metazoa</taxon>
        <taxon>Echinodermata</taxon>
        <taxon>Eleutherozoa</taxon>
        <taxon>Asterozoa</taxon>
        <taxon>Asteroidea</taxon>
        <taxon>Valvatacea</taxon>
        <taxon>Valvatida</taxon>
        <taxon>Asterinidae</taxon>
        <taxon>Patiria</taxon>
    </lineage>
</organism>
<proteinExistence type="predicted"/>
<name>A0A913ZYV2_PATMI</name>
<dbReference type="GO" id="GO:0046983">
    <property type="term" value="F:protein dimerization activity"/>
    <property type="evidence" value="ECO:0007669"/>
    <property type="project" value="InterPro"/>
</dbReference>
<reference evidence="3" key="1">
    <citation type="submission" date="2022-11" db="UniProtKB">
        <authorList>
            <consortium name="EnsemblMetazoa"/>
        </authorList>
    </citation>
    <scope>IDENTIFICATION</scope>
</reference>
<dbReference type="PROSITE" id="PS50888">
    <property type="entry name" value="BHLH"/>
    <property type="match status" value="1"/>
</dbReference>
<feature type="region of interest" description="Disordered" evidence="1">
    <location>
        <begin position="171"/>
        <end position="218"/>
    </location>
</feature>
<dbReference type="SUPFAM" id="SSF47459">
    <property type="entry name" value="HLH, helix-loop-helix DNA-binding domain"/>
    <property type="match status" value="1"/>
</dbReference>
<evidence type="ECO:0000256" key="1">
    <source>
        <dbReference type="SAM" id="MobiDB-lite"/>
    </source>
</evidence>
<dbReference type="AlphaFoldDB" id="A0A913ZYV2"/>
<evidence type="ECO:0000259" key="2">
    <source>
        <dbReference type="PROSITE" id="PS50888"/>
    </source>
</evidence>
<feature type="compositionally biased region" description="Polar residues" evidence="1">
    <location>
        <begin position="1"/>
        <end position="14"/>
    </location>
</feature>
<dbReference type="InterPro" id="IPR011598">
    <property type="entry name" value="bHLH_dom"/>
</dbReference>
<dbReference type="OrthoDB" id="71302at2759"/>
<dbReference type="Gene3D" id="4.10.280.10">
    <property type="entry name" value="Helix-loop-helix DNA-binding domain"/>
    <property type="match status" value="1"/>
</dbReference>
<dbReference type="Pfam" id="PF00010">
    <property type="entry name" value="HLH"/>
    <property type="match status" value="1"/>
</dbReference>
<dbReference type="InterPro" id="IPR036638">
    <property type="entry name" value="HLH_DNA-bd_sf"/>
</dbReference>
<keyword evidence="4" id="KW-1185">Reference proteome</keyword>
<dbReference type="GeneID" id="119728188"/>
<evidence type="ECO:0000313" key="4">
    <source>
        <dbReference type="Proteomes" id="UP000887568"/>
    </source>
</evidence>
<dbReference type="RefSeq" id="XP_038056246.1">
    <property type="nucleotide sequence ID" value="XM_038200318.1"/>
</dbReference>
<sequence>MDSESQSLTSSPGISSEFYEPDPSRSDNNNNNRGTSPGVGPEDLYSSPSSSSSDRDTQFSPENYQDEEFYGKLKVKVRRDGKKLTEKKRRQDLQQQYGNLRLLVPGLQDVEGRTPFSRNVILKNTLHHIEQLKVSVSSSLHLANELRLEQEYNHQLEREWQMWRKKVEDLRKKKQRKSQTDKPAPQQLHPDMLNDMTSQHGQSKWPPQHQSNNLQTIT</sequence>
<dbReference type="Proteomes" id="UP000887568">
    <property type="component" value="Unplaced"/>
</dbReference>
<feature type="domain" description="BHLH" evidence="2">
    <location>
        <begin position="77"/>
        <end position="132"/>
    </location>
</feature>
<dbReference type="OMA" id="EREWQMW"/>
<feature type="region of interest" description="Disordered" evidence="1">
    <location>
        <begin position="1"/>
        <end position="67"/>
    </location>
</feature>